<dbReference type="CDD" id="cd02209">
    <property type="entry name" value="cupin_XRE_C"/>
    <property type="match status" value="1"/>
</dbReference>
<dbReference type="InterPro" id="IPR013096">
    <property type="entry name" value="Cupin_2"/>
</dbReference>
<dbReference type="Pfam" id="PF01381">
    <property type="entry name" value="HTH_3"/>
    <property type="match status" value="1"/>
</dbReference>
<proteinExistence type="predicted"/>
<dbReference type="InterPro" id="IPR001387">
    <property type="entry name" value="Cro/C1-type_HTH"/>
</dbReference>
<dbReference type="PANTHER" id="PTHR46797:SF23">
    <property type="entry name" value="HTH-TYPE TRANSCRIPTIONAL REGULATOR SUTR"/>
    <property type="match status" value="1"/>
</dbReference>
<dbReference type="GO" id="GO:0003700">
    <property type="term" value="F:DNA-binding transcription factor activity"/>
    <property type="evidence" value="ECO:0007669"/>
    <property type="project" value="TreeGrafter"/>
</dbReference>
<keyword evidence="2" id="KW-0238">DNA-binding</keyword>
<dbReference type="InterPro" id="IPR014710">
    <property type="entry name" value="RmlC-like_jellyroll"/>
</dbReference>
<dbReference type="InterPro" id="IPR011051">
    <property type="entry name" value="RmlC_Cupin_sf"/>
</dbReference>
<dbReference type="InterPro" id="IPR050807">
    <property type="entry name" value="TransReg_Diox_bact_type"/>
</dbReference>
<dbReference type="KEGG" id="sfo:Z042_01735"/>
<evidence type="ECO:0000256" key="3">
    <source>
        <dbReference type="ARBA" id="ARBA00023163"/>
    </source>
</evidence>
<dbReference type="AlphaFoldDB" id="W0L414"/>
<keyword evidence="3" id="KW-0804">Transcription</keyword>
<reference evidence="5 6" key="2">
    <citation type="submission" date="2015-03" db="EMBL/GenBank/DDBJ databases">
        <authorList>
            <person name="Chan K.-G."/>
        </authorList>
    </citation>
    <scope>NUCLEOTIDE SEQUENCE [LARGE SCALE GENOMIC DNA]</scope>
    <source>
        <strain evidence="5 6">RB-25</strain>
    </source>
</reference>
<dbReference type="GO" id="GO:0003677">
    <property type="term" value="F:DNA binding"/>
    <property type="evidence" value="ECO:0007669"/>
    <property type="project" value="UniProtKB-KW"/>
</dbReference>
<dbReference type="EMBL" id="CP007044">
    <property type="protein sequence ID" value="AHG18498.1"/>
    <property type="molecule type" value="Genomic_DNA"/>
</dbReference>
<evidence type="ECO:0000259" key="4">
    <source>
        <dbReference type="PROSITE" id="PS50943"/>
    </source>
</evidence>
<dbReference type="PATRIC" id="fig|1441930.4.peg.357"/>
<dbReference type="GO" id="GO:0005829">
    <property type="term" value="C:cytosol"/>
    <property type="evidence" value="ECO:0007669"/>
    <property type="project" value="TreeGrafter"/>
</dbReference>
<evidence type="ECO:0000313" key="5">
    <source>
        <dbReference type="EMBL" id="AHG18498.1"/>
    </source>
</evidence>
<dbReference type="HOGENOM" id="CLU_085376_5_1_6"/>
<gene>
    <name evidence="5" type="ORF">Z042_01735</name>
</gene>
<dbReference type="SUPFAM" id="SSF47413">
    <property type="entry name" value="lambda repressor-like DNA-binding domains"/>
    <property type="match status" value="1"/>
</dbReference>
<organism evidence="5 6">
    <name type="scientific">Chania multitudinisentens RB-25</name>
    <dbReference type="NCBI Taxonomy" id="1441930"/>
    <lineage>
        <taxon>Bacteria</taxon>
        <taxon>Pseudomonadati</taxon>
        <taxon>Pseudomonadota</taxon>
        <taxon>Gammaproteobacteria</taxon>
        <taxon>Enterobacterales</taxon>
        <taxon>Yersiniaceae</taxon>
        <taxon>Chania</taxon>
    </lineage>
</organism>
<dbReference type="RefSeq" id="WP_024914011.1">
    <property type="nucleotide sequence ID" value="NZ_CP007044.2"/>
</dbReference>
<keyword evidence="1" id="KW-0805">Transcription regulation</keyword>
<name>W0L414_9GAMM</name>
<evidence type="ECO:0000256" key="1">
    <source>
        <dbReference type="ARBA" id="ARBA00023015"/>
    </source>
</evidence>
<dbReference type="PROSITE" id="PS50943">
    <property type="entry name" value="HTH_CROC1"/>
    <property type="match status" value="1"/>
</dbReference>
<dbReference type="InterPro" id="IPR010982">
    <property type="entry name" value="Lambda_DNA-bd_dom_sf"/>
</dbReference>
<sequence length="191" mass="21235">MSNIEPSGKNEPPKVLQYLSINVRGYRQQAGLSQTALAEQAGISRRMLAGIEAGDRNVSLVILDKLAAVLNVSFTDLIQAPDVSGYLLVNPLAWQGTTTASQALLVASVPARQRVELWEWRLTPGEQYDSQPDAEGWHEILYIIDGTLTLLLEQHSVTLHAGETHVFASNQRYAYANRTHRPLRFIRNVAF</sequence>
<dbReference type="OrthoDB" id="9810578at2"/>
<accession>W0L414</accession>
<dbReference type="PANTHER" id="PTHR46797">
    <property type="entry name" value="HTH-TYPE TRANSCRIPTIONAL REGULATOR"/>
    <property type="match status" value="1"/>
</dbReference>
<keyword evidence="6" id="KW-1185">Reference proteome</keyword>
<feature type="domain" description="HTH cro/C1-type" evidence="4">
    <location>
        <begin position="23"/>
        <end position="77"/>
    </location>
</feature>
<dbReference type="Proteomes" id="UP000019030">
    <property type="component" value="Chromosome"/>
</dbReference>
<dbReference type="SMART" id="SM00530">
    <property type="entry name" value="HTH_XRE"/>
    <property type="match status" value="1"/>
</dbReference>
<reference evidence="5 6" key="1">
    <citation type="submission" date="2014-01" db="EMBL/GenBank/DDBJ databases">
        <title>Isolation of Serratia multitudinisentens RB-25 from Ex-Landfill site.</title>
        <authorList>
            <person name="Robson E.H.J."/>
        </authorList>
    </citation>
    <scope>NUCLEOTIDE SEQUENCE [LARGE SCALE GENOMIC DNA]</scope>
    <source>
        <strain evidence="5 6">RB-25</strain>
    </source>
</reference>
<dbReference type="SUPFAM" id="SSF51182">
    <property type="entry name" value="RmlC-like cupins"/>
    <property type="match status" value="1"/>
</dbReference>
<dbReference type="CDD" id="cd00093">
    <property type="entry name" value="HTH_XRE"/>
    <property type="match status" value="1"/>
</dbReference>
<dbReference type="Gene3D" id="1.10.260.40">
    <property type="entry name" value="lambda repressor-like DNA-binding domains"/>
    <property type="match status" value="1"/>
</dbReference>
<protein>
    <submittedName>
        <fullName evidence="5">Cro/Cl family transcriptional regulator</fullName>
    </submittedName>
</protein>
<dbReference type="Pfam" id="PF07883">
    <property type="entry name" value="Cupin_2"/>
    <property type="match status" value="1"/>
</dbReference>
<dbReference type="Gene3D" id="2.60.120.10">
    <property type="entry name" value="Jelly Rolls"/>
    <property type="match status" value="1"/>
</dbReference>
<evidence type="ECO:0000313" key="6">
    <source>
        <dbReference type="Proteomes" id="UP000019030"/>
    </source>
</evidence>
<dbReference type="eggNOG" id="COG1476">
    <property type="taxonomic scope" value="Bacteria"/>
</dbReference>
<evidence type="ECO:0000256" key="2">
    <source>
        <dbReference type="ARBA" id="ARBA00023125"/>
    </source>
</evidence>